<gene>
    <name evidence="1" type="ORF">PXEA_LOCUS18032</name>
</gene>
<feature type="non-terminal residue" evidence="1">
    <location>
        <position position="92"/>
    </location>
</feature>
<evidence type="ECO:0000313" key="2">
    <source>
        <dbReference type="Proteomes" id="UP000784294"/>
    </source>
</evidence>
<comment type="caution">
    <text evidence="1">The sequence shown here is derived from an EMBL/GenBank/DDBJ whole genome shotgun (WGS) entry which is preliminary data.</text>
</comment>
<protein>
    <submittedName>
        <fullName evidence="1">Uncharacterized protein</fullName>
    </submittedName>
</protein>
<proteinExistence type="predicted"/>
<dbReference type="Proteomes" id="UP000784294">
    <property type="component" value="Unassembled WGS sequence"/>
</dbReference>
<organism evidence="1 2">
    <name type="scientific">Protopolystoma xenopodis</name>
    <dbReference type="NCBI Taxonomy" id="117903"/>
    <lineage>
        <taxon>Eukaryota</taxon>
        <taxon>Metazoa</taxon>
        <taxon>Spiralia</taxon>
        <taxon>Lophotrochozoa</taxon>
        <taxon>Platyhelminthes</taxon>
        <taxon>Monogenea</taxon>
        <taxon>Polyopisthocotylea</taxon>
        <taxon>Polystomatidea</taxon>
        <taxon>Polystomatidae</taxon>
        <taxon>Protopolystoma</taxon>
    </lineage>
</organism>
<reference evidence="1" key="1">
    <citation type="submission" date="2018-11" db="EMBL/GenBank/DDBJ databases">
        <authorList>
            <consortium name="Pathogen Informatics"/>
        </authorList>
    </citation>
    <scope>NUCLEOTIDE SEQUENCE</scope>
</reference>
<name>A0A3S5A0S4_9PLAT</name>
<dbReference type="EMBL" id="CAAALY010068554">
    <property type="protein sequence ID" value="VEL24592.1"/>
    <property type="molecule type" value="Genomic_DNA"/>
</dbReference>
<sequence>MHLEIIPQTAQDDNLWSSSIASLDGSPDHSMHAVLASKHEGDTTKSTGYTAHIAYIPESSPQVDILDGNKCAAIPTSYSSRVSYDEVKESLG</sequence>
<dbReference type="AlphaFoldDB" id="A0A3S5A0S4"/>
<keyword evidence="2" id="KW-1185">Reference proteome</keyword>
<evidence type="ECO:0000313" key="1">
    <source>
        <dbReference type="EMBL" id="VEL24592.1"/>
    </source>
</evidence>
<accession>A0A3S5A0S4</accession>